<evidence type="ECO:0000313" key="2">
    <source>
        <dbReference type="EMBL" id="GHO82510.1"/>
    </source>
</evidence>
<evidence type="ECO:0000256" key="1">
    <source>
        <dbReference type="SAM" id="MobiDB-lite"/>
    </source>
</evidence>
<gene>
    <name evidence="2" type="ORF">KSZ_05160</name>
</gene>
<evidence type="ECO:0000313" key="3">
    <source>
        <dbReference type="Proteomes" id="UP000635565"/>
    </source>
</evidence>
<evidence type="ECO:0008006" key="4">
    <source>
        <dbReference type="Google" id="ProtNLM"/>
    </source>
</evidence>
<dbReference type="RefSeq" id="WP_236022790.1">
    <property type="nucleotide sequence ID" value="NZ_BNJJ01000002.1"/>
</dbReference>
<proteinExistence type="predicted"/>
<dbReference type="Proteomes" id="UP000635565">
    <property type="component" value="Unassembled WGS sequence"/>
</dbReference>
<feature type="compositionally biased region" description="Basic and acidic residues" evidence="1">
    <location>
        <begin position="442"/>
        <end position="451"/>
    </location>
</feature>
<protein>
    <recommendedName>
        <fullName evidence="4">Transposase DDE domain-containing protein</fullName>
    </recommendedName>
</protein>
<organism evidence="2 3">
    <name type="scientific">Dictyobacter formicarum</name>
    <dbReference type="NCBI Taxonomy" id="2778368"/>
    <lineage>
        <taxon>Bacteria</taxon>
        <taxon>Bacillati</taxon>
        <taxon>Chloroflexota</taxon>
        <taxon>Ktedonobacteria</taxon>
        <taxon>Ktedonobacterales</taxon>
        <taxon>Dictyobacteraceae</taxon>
        <taxon>Dictyobacter</taxon>
    </lineage>
</organism>
<dbReference type="EMBL" id="BNJJ01000002">
    <property type="protein sequence ID" value="GHO82510.1"/>
    <property type="molecule type" value="Genomic_DNA"/>
</dbReference>
<name>A0ABQ3V9B6_9CHLR</name>
<comment type="caution">
    <text evidence="2">The sequence shown here is derived from an EMBL/GenBank/DDBJ whole genome shotgun (WGS) entry which is preliminary data.</text>
</comment>
<reference evidence="2 3" key="1">
    <citation type="journal article" date="2021" name="Int. J. Syst. Evol. Microbiol.">
        <title>Reticulibacter mediterranei gen. nov., sp. nov., within the new family Reticulibacteraceae fam. nov., and Ktedonospora formicarum gen. nov., sp. nov., Ktedonobacter robiniae sp. nov., Dictyobacter formicarum sp. nov. and Dictyobacter arantiisoli sp. nov., belonging to the class Ktedonobacteria.</title>
        <authorList>
            <person name="Yabe S."/>
            <person name="Zheng Y."/>
            <person name="Wang C.M."/>
            <person name="Sakai Y."/>
            <person name="Abe K."/>
            <person name="Yokota A."/>
            <person name="Donadio S."/>
            <person name="Cavaletti L."/>
            <person name="Monciardini P."/>
        </authorList>
    </citation>
    <scope>NUCLEOTIDE SEQUENCE [LARGE SCALE GENOMIC DNA]</scope>
    <source>
        <strain evidence="2 3">SOSP1-9</strain>
    </source>
</reference>
<sequence>MMKDDFTNGCDVKADVPDDQKGRHYDVFEEVAIFAQVLTHEGILKAVAGQVRFARARFGHYDLIDFVAVLIGYAVSGEPTLLAFYKRLAPFAGPFMALFGRNLLPHRSTLSRFLAALDQASVEALRTLFQKDLLARKPFPSPGGLFDRTGKQWFVVDVDGTKQAARQRALPQTESLPAPHRRFDQVCAPGYQGRKRGEVVRTRTVLLQANTHQFLGTFGGTGNGDYRNELRRAVQVTTSYATQLGLPTASILVRLDGLYGDAAPLLDVLSAGLGVIVRSRAYHLLALEVVQQRLLRAPDQVSTHPESGMTRALYDCQGVPLTPAGLEVRLVVATHGATTSSPAVGVERDGTVYELFVSTLPSPAFTASDVLDLYLHRGSFETVLADEDIEQDADRWYSHTPCGQEFAQILAQWIWNLRLELGQQLASTEPRTTEFAPALEAEPARKDKSTPAEKSAPSVIYGPPKFARPSFTGGFPGSAFTPQPDGTLLCPANHPLYPQERRPERDGSLRILYAARIGHCRSCPLRAQCQESSDTIKPRRVSAVVWPLESSPPTFSPAHTDALASPPRAPVPWKDWPRCDIRRRWLNVVRSETVGLTESFAMPTLSSTTLSSEAILTRAERAHWRLSWEQRLARNARPFDAPSLTVTLHGLPATFASSFGFDLRATA</sequence>
<keyword evidence="3" id="KW-1185">Reference proteome</keyword>
<feature type="region of interest" description="Disordered" evidence="1">
    <location>
        <begin position="430"/>
        <end position="461"/>
    </location>
</feature>
<accession>A0ABQ3V9B6</accession>